<dbReference type="AlphaFoldDB" id="A0A4Y7PWS1"/>
<gene>
    <name evidence="1" type="ORF">BD410DRAFT_806000</name>
</gene>
<dbReference type="VEuPathDB" id="FungiDB:BD410DRAFT_806000"/>
<accession>A0A4Y7PWS1</accession>
<organism evidence="1 2">
    <name type="scientific">Rickenella mellea</name>
    <dbReference type="NCBI Taxonomy" id="50990"/>
    <lineage>
        <taxon>Eukaryota</taxon>
        <taxon>Fungi</taxon>
        <taxon>Dikarya</taxon>
        <taxon>Basidiomycota</taxon>
        <taxon>Agaricomycotina</taxon>
        <taxon>Agaricomycetes</taxon>
        <taxon>Hymenochaetales</taxon>
        <taxon>Rickenellaceae</taxon>
        <taxon>Rickenella</taxon>
    </lineage>
</organism>
<reference evidence="1 2" key="1">
    <citation type="submission" date="2018-06" db="EMBL/GenBank/DDBJ databases">
        <title>A transcriptomic atlas of mushroom development highlights an independent origin of complex multicellularity.</title>
        <authorList>
            <consortium name="DOE Joint Genome Institute"/>
            <person name="Krizsan K."/>
            <person name="Almasi E."/>
            <person name="Merenyi Z."/>
            <person name="Sahu N."/>
            <person name="Viragh M."/>
            <person name="Koszo T."/>
            <person name="Mondo S."/>
            <person name="Kiss B."/>
            <person name="Balint B."/>
            <person name="Kues U."/>
            <person name="Barry K."/>
            <person name="Hegedus J.C."/>
            <person name="Henrissat B."/>
            <person name="Johnson J."/>
            <person name="Lipzen A."/>
            <person name="Ohm R."/>
            <person name="Nagy I."/>
            <person name="Pangilinan J."/>
            <person name="Yan J."/>
            <person name="Xiong Y."/>
            <person name="Grigoriev I.V."/>
            <person name="Hibbett D.S."/>
            <person name="Nagy L.G."/>
        </authorList>
    </citation>
    <scope>NUCLEOTIDE SEQUENCE [LARGE SCALE GENOMIC DNA]</scope>
    <source>
        <strain evidence="1 2">SZMC22713</strain>
    </source>
</reference>
<sequence length="140" mass="15348">MKKVGLRNGLVYFVLRDDLAGVIQFCAREFNLTIAGFNCLDVIYMLGRPLNFVLINRLVLNLRQASHIQGCPGTLGALGSIEEPAFASNSLLGNLGAPLRIGPERNDEFEEIDDGFEVAEECGIVDISQNVEQHRSPSDV</sequence>
<dbReference type="EMBL" id="ML170200">
    <property type="protein sequence ID" value="TDL19049.1"/>
    <property type="molecule type" value="Genomic_DNA"/>
</dbReference>
<proteinExistence type="predicted"/>
<evidence type="ECO:0000313" key="2">
    <source>
        <dbReference type="Proteomes" id="UP000294933"/>
    </source>
</evidence>
<dbReference type="Proteomes" id="UP000294933">
    <property type="component" value="Unassembled WGS sequence"/>
</dbReference>
<evidence type="ECO:0000313" key="1">
    <source>
        <dbReference type="EMBL" id="TDL19049.1"/>
    </source>
</evidence>
<keyword evidence="2" id="KW-1185">Reference proteome</keyword>
<protein>
    <submittedName>
        <fullName evidence="1">Uncharacterized protein</fullName>
    </submittedName>
</protein>
<name>A0A4Y7PWS1_9AGAM</name>